<dbReference type="SUPFAM" id="SSF109709">
    <property type="entry name" value="KorB DNA-binding domain-like"/>
    <property type="match status" value="1"/>
</dbReference>
<dbReference type="PANTHER" id="PTHR33375">
    <property type="entry name" value="CHROMOSOME-PARTITIONING PROTEIN PARB-RELATED"/>
    <property type="match status" value="1"/>
</dbReference>
<accession>A0AAW8HIB7</accession>
<keyword evidence="3" id="KW-1185">Reference proteome</keyword>
<dbReference type="RefSeq" id="WP_045336816.1">
    <property type="nucleotide sequence ID" value="NZ_JAVDKS010000022.1"/>
</dbReference>
<organism evidence="2 3">
    <name type="scientific">Enterobacter soli</name>
    <dbReference type="NCBI Taxonomy" id="885040"/>
    <lineage>
        <taxon>Bacteria</taxon>
        <taxon>Pseudomonadati</taxon>
        <taxon>Pseudomonadota</taxon>
        <taxon>Gammaproteobacteria</taxon>
        <taxon>Enterobacterales</taxon>
        <taxon>Enterobacteriaceae</taxon>
        <taxon>Enterobacter</taxon>
    </lineage>
</organism>
<gene>
    <name evidence="2" type="ORF">RBJ67_25775</name>
</gene>
<reference evidence="2 3" key="1">
    <citation type="submission" date="2023-08" db="EMBL/GenBank/DDBJ databases">
        <authorList>
            <person name="Dale J."/>
        </authorList>
    </citation>
    <scope>NUCLEOTIDE SEQUENCE [LARGE SCALE GENOMIC DNA]</scope>
    <source>
        <strain evidence="2 3">2023EL-00788</strain>
    </source>
</reference>
<sequence>MLNNTASTTSNINTVSSTVPYKKLRQTSLNARKHNVDTLNFKRGIISLARSIAARNLLQNLIVFSDDEVEQDCWFVAAGQRRLMALDYLHRVGAIDDDYPVRVDFIDKADALVVSVSENNDRVDMHLSDLIFSINELANNGDSVEVVAAKFGYKAYYVRKLMKLANMAPELMQLLRNNKISLNQLIALSITDDHDLQLKAWENCSYDKSPKDLRRLALNEEEPVSDNKYIKVIGIDAYRDAGGEIKHDLFTQHESHGGYILNPSLVQELALNKLQVLAEQVANNEGWSWYGSQERLESWGDDSKRYEFPRPQLEDYAFTTEQQNQLDIIYDKLENVKFAMDEAEELSGEKKWEALRPLSKERNELEQQKSEILDAAEFTKEYKSQRGVIVSIGYHGDIVITRGLMKLVDKASKENKAVKVNTDGTVVPVTQVSAALARSLSCERTLAVQAALLQKPEIALALTVQKLALSVFSAGYHQNPACFTIQETTRTMIEAAPGCEDGEAVKQLRMAKAKWSESLPKGWEDDFTLLTSLGTDQLLELQAFCVAATLDGSVSQYEPKKKSNLQKLEFAMNFDIHEYWKPTAQNLWSRLKKEGMIDQLTQAGVSVNKDEFMAYKKGDAAKRAEQLLEGIKWVPDFM</sequence>
<dbReference type="CDD" id="cd16406">
    <property type="entry name" value="ParB_N_like"/>
    <property type="match status" value="1"/>
</dbReference>
<proteinExistence type="predicted"/>
<dbReference type="EMBL" id="JAVDKS010000022">
    <property type="protein sequence ID" value="MDQ2259542.1"/>
    <property type="molecule type" value="Genomic_DNA"/>
</dbReference>
<dbReference type="InterPro" id="IPR036086">
    <property type="entry name" value="ParB/Sulfiredoxin_sf"/>
</dbReference>
<dbReference type="SMART" id="SM00470">
    <property type="entry name" value="ParB"/>
    <property type="match status" value="1"/>
</dbReference>
<evidence type="ECO:0000259" key="1">
    <source>
        <dbReference type="SMART" id="SM00470"/>
    </source>
</evidence>
<dbReference type="GO" id="GO:0005694">
    <property type="term" value="C:chromosome"/>
    <property type="evidence" value="ECO:0007669"/>
    <property type="project" value="TreeGrafter"/>
</dbReference>
<dbReference type="AlphaFoldDB" id="A0AAW8HIB7"/>
<dbReference type="Proteomes" id="UP001225042">
    <property type="component" value="Unassembled WGS sequence"/>
</dbReference>
<dbReference type="InterPro" id="IPR050336">
    <property type="entry name" value="Chromosome_partition/occlusion"/>
</dbReference>
<comment type="caution">
    <text evidence="2">The sequence shown here is derived from an EMBL/GenBank/DDBJ whole genome shotgun (WGS) entry which is preliminary data.</text>
</comment>
<dbReference type="SUPFAM" id="SSF110849">
    <property type="entry name" value="ParB/Sulfiredoxin"/>
    <property type="match status" value="1"/>
</dbReference>
<dbReference type="Gene3D" id="1.10.10.2830">
    <property type="match status" value="1"/>
</dbReference>
<feature type="domain" description="ParB-like N-terminal" evidence="1">
    <location>
        <begin position="17"/>
        <end position="120"/>
    </location>
</feature>
<dbReference type="GO" id="GO:0007059">
    <property type="term" value="P:chromosome segregation"/>
    <property type="evidence" value="ECO:0007669"/>
    <property type="project" value="TreeGrafter"/>
</dbReference>
<evidence type="ECO:0000313" key="2">
    <source>
        <dbReference type="EMBL" id="MDQ2259542.1"/>
    </source>
</evidence>
<evidence type="ECO:0000313" key="3">
    <source>
        <dbReference type="Proteomes" id="UP001225042"/>
    </source>
</evidence>
<dbReference type="InterPro" id="IPR003115">
    <property type="entry name" value="ParB_N"/>
</dbReference>
<dbReference type="Pfam" id="PF02195">
    <property type="entry name" value="ParB_N"/>
    <property type="match status" value="1"/>
</dbReference>
<protein>
    <submittedName>
        <fullName evidence="2">ParB/RepB/Spo0J family partition protein</fullName>
    </submittedName>
</protein>
<dbReference type="PANTHER" id="PTHR33375:SF7">
    <property type="entry name" value="CHROMOSOME 2-PARTITIONING PROTEIN PARB-RELATED"/>
    <property type="match status" value="1"/>
</dbReference>
<name>A0AAW8HIB7_9ENTR</name>